<reference evidence="3" key="1">
    <citation type="journal article" date="2016" name="Stand. Genomic Sci.">
        <title>Complete genome sequence of Methanospirillum hungatei type strain JF1.</title>
        <authorList>
            <person name="Gunsalus R.P."/>
            <person name="Cook L.E."/>
            <person name="Crable B."/>
            <person name="Rohlin L."/>
            <person name="McDonald E."/>
            <person name="Mouttaki H."/>
            <person name="Sieber J.R."/>
            <person name="Poweleit N."/>
            <person name="Zhou H."/>
            <person name="Lapidus A.L."/>
            <person name="Daligault H.E."/>
            <person name="Land M."/>
            <person name="Gilna P."/>
            <person name="Ivanova N."/>
            <person name="Kyrpides N."/>
            <person name="Culley D.E."/>
            <person name="McInerney M.J."/>
        </authorList>
    </citation>
    <scope>NUCLEOTIDE SEQUENCE [LARGE SCALE GENOMIC DNA]</scope>
    <source>
        <strain evidence="3">ATCC 27890 / DSM 864 / NBRC 100397 / JF-1</strain>
    </source>
</reference>
<dbReference type="EnsemblBacteria" id="ABD40289">
    <property type="protein sequence ID" value="ABD40289"/>
    <property type="gene ID" value="Mhun_0529"/>
</dbReference>
<gene>
    <name evidence="2" type="ordered locus">Mhun_0529</name>
</gene>
<evidence type="ECO:0000259" key="1">
    <source>
        <dbReference type="Pfam" id="PF22205"/>
    </source>
</evidence>
<dbReference type="InterPro" id="IPR054008">
    <property type="entry name" value="Csm6_6H"/>
</dbReference>
<dbReference type="STRING" id="323259.Mhun_0529"/>
<evidence type="ECO:0000313" key="3">
    <source>
        <dbReference type="Proteomes" id="UP000001941"/>
    </source>
</evidence>
<name>Q2FL70_METHJ</name>
<dbReference type="HOGENOM" id="CLU_045222_0_0_2"/>
<feature type="domain" description="Csm6 6H" evidence="1">
    <location>
        <begin position="152"/>
        <end position="241"/>
    </location>
</feature>
<dbReference type="InterPro" id="IPR014082">
    <property type="entry name" value="CRISPR-assoc_prot_Cas02710"/>
</dbReference>
<dbReference type="eggNOG" id="arCOG06486">
    <property type="taxonomic scope" value="Archaea"/>
</dbReference>
<accession>Q2FL70</accession>
<dbReference type="KEGG" id="mhu:Mhun_0529"/>
<evidence type="ECO:0000313" key="2">
    <source>
        <dbReference type="EMBL" id="ABD40289.1"/>
    </source>
</evidence>
<dbReference type="EMBL" id="CP000254">
    <property type="protein sequence ID" value="ABD40289.1"/>
    <property type="molecule type" value="Genomic_DNA"/>
</dbReference>
<organism evidence="2 3">
    <name type="scientific">Methanospirillum hungatei JF-1 (strain ATCC 27890 / DSM 864 / NBRC 100397 / JF-1)</name>
    <dbReference type="NCBI Taxonomy" id="323259"/>
    <lineage>
        <taxon>Archaea</taxon>
        <taxon>Methanobacteriati</taxon>
        <taxon>Methanobacteriota</taxon>
        <taxon>Stenosarchaea group</taxon>
        <taxon>Methanomicrobia</taxon>
        <taxon>Methanomicrobiales</taxon>
        <taxon>Methanospirillaceae</taxon>
        <taxon>Methanospirillum</taxon>
    </lineage>
</organism>
<dbReference type="CDD" id="cd09747">
    <property type="entry name" value="Csx1_III-U"/>
    <property type="match status" value="1"/>
</dbReference>
<dbReference type="Pfam" id="PF22205">
    <property type="entry name" value="Csm6_6H"/>
    <property type="match status" value="1"/>
</dbReference>
<dbReference type="OrthoDB" id="115930at2157"/>
<dbReference type="Proteomes" id="UP000001941">
    <property type="component" value="Chromosome"/>
</dbReference>
<dbReference type="GeneID" id="3925028"/>
<dbReference type="AlphaFoldDB" id="Q2FL70"/>
<keyword evidence="3" id="KW-1185">Reference proteome</keyword>
<dbReference type="NCBIfam" id="TIGR02710">
    <property type="entry name" value="TIGR02710 family CRISPR-associated CARF protein"/>
    <property type="match status" value="1"/>
</dbReference>
<sequence length="423" mass="48962">MLLLMTLGTGIGTSDEDALSRLVRSCSFAIHSYRPARVIYFCSEKSEGTIEPVHQALTDQFGISPPPFSICMISDPNDFTGCFELIYGVASLYHEEEVVIEASSGTREMIMAAEIVSFLTRNPVSHVTGEKSGGMIIPGTERIREMVLFAAYDRLQLHRAIYAFNQNHFGSSLRLLEGITSLPERDIYYTLFNGYWHWDKMDYEKAYKYLEHVPDLDILIPQNRKFLKKLLELDRMDDTILNRKERLRVRQQKYIYMLIDLLHNAKRRIDGERYDDALARLYRVVELISQVLLLSYGIDDNEEKIRFADLKKMLRKQDISTYARKSDRNGIIRIGLRYKFLLLEDLGMKGADRWYSDLQQYIMIRNDSILAHGLTPVPGDVAKDMWNEVRNVITEACNGSGENLVELFRSSEFPILENHQLEQ</sequence>
<protein>
    <recommendedName>
        <fullName evidence="1">Csm6 6H domain-containing protein</fullName>
    </recommendedName>
</protein>
<dbReference type="InParanoid" id="Q2FL70"/>
<dbReference type="Pfam" id="PF09670">
    <property type="entry name" value="Cas_Cas02710"/>
    <property type="match status" value="1"/>
</dbReference>
<dbReference type="RefSeq" id="WP_011447576.1">
    <property type="nucleotide sequence ID" value="NC_007796.1"/>
</dbReference>
<proteinExistence type="predicted"/>